<sequence>MKFAFIAAKEVAFPVQAMCSVLGVSRSGYYAWRKRPVAARRKDDARLAVEIAAVHARCRYTYGSPVSVLRSAS</sequence>
<proteinExistence type="predicted"/>
<dbReference type="RefSeq" id="WP_394829299.1">
    <property type="nucleotide sequence ID" value="NZ_CP089984.1"/>
</dbReference>
<protein>
    <recommendedName>
        <fullName evidence="3">Transposase</fullName>
    </recommendedName>
</protein>
<evidence type="ECO:0000313" key="1">
    <source>
        <dbReference type="EMBL" id="WXB19700.1"/>
    </source>
</evidence>
<accession>A0ABZ2MB29</accession>
<name>A0ABZ2MB29_9BACT</name>
<dbReference type="EMBL" id="CP089984">
    <property type="protein sequence ID" value="WXB19700.1"/>
    <property type="molecule type" value="Genomic_DNA"/>
</dbReference>
<dbReference type="Proteomes" id="UP001370348">
    <property type="component" value="Chromosome"/>
</dbReference>
<evidence type="ECO:0008006" key="3">
    <source>
        <dbReference type="Google" id="ProtNLM"/>
    </source>
</evidence>
<reference evidence="1 2" key="1">
    <citation type="submission" date="2021-12" db="EMBL/GenBank/DDBJ databases">
        <title>Discovery of the Pendulisporaceae a myxobacterial family with distinct sporulation behavior and unique specialized metabolism.</title>
        <authorList>
            <person name="Garcia R."/>
            <person name="Popoff A."/>
            <person name="Bader C.D."/>
            <person name="Loehr J."/>
            <person name="Walesch S."/>
            <person name="Walt C."/>
            <person name="Boldt J."/>
            <person name="Bunk B."/>
            <person name="Haeckl F.J.F.P.J."/>
            <person name="Gunesch A.P."/>
            <person name="Birkelbach J."/>
            <person name="Nuebel U."/>
            <person name="Pietschmann T."/>
            <person name="Bach T."/>
            <person name="Mueller R."/>
        </authorList>
    </citation>
    <scope>NUCLEOTIDE SEQUENCE [LARGE SCALE GENOMIC DNA]</scope>
    <source>
        <strain evidence="1 2">MSr11954</strain>
    </source>
</reference>
<evidence type="ECO:0000313" key="2">
    <source>
        <dbReference type="Proteomes" id="UP001370348"/>
    </source>
</evidence>
<gene>
    <name evidence="1" type="ORF">LZC94_21050</name>
</gene>
<organism evidence="1 2">
    <name type="scientific">Pendulispora albinea</name>
    <dbReference type="NCBI Taxonomy" id="2741071"/>
    <lineage>
        <taxon>Bacteria</taxon>
        <taxon>Pseudomonadati</taxon>
        <taxon>Myxococcota</taxon>
        <taxon>Myxococcia</taxon>
        <taxon>Myxococcales</taxon>
        <taxon>Sorangiineae</taxon>
        <taxon>Pendulisporaceae</taxon>
        <taxon>Pendulispora</taxon>
    </lineage>
</organism>
<keyword evidence="2" id="KW-1185">Reference proteome</keyword>